<accession>A0AAV0WJU6</accession>
<feature type="domain" description="PiggyBac transposable element-derived protein" evidence="2">
    <location>
        <begin position="136"/>
        <end position="288"/>
    </location>
</feature>
<dbReference type="Proteomes" id="UP001160148">
    <property type="component" value="Unassembled WGS sequence"/>
</dbReference>
<evidence type="ECO:0000313" key="4">
    <source>
        <dbReference type="Proteomes" id="UP001160148"/>
    </source>
</evidence>
<sequence>MLNTGVNSCFKVISGLADRTIPSTINDPNFQNIISDILAEDCSDVSDDVHDNMCIDSDHNSESEQNVSESDESETDSNTDNGDDIRPSKFLYGKNKFKWSVEEFASKNTRTARHNIITKLPGLRGPIKQFGDTARPSEIWNILFTENIINEILVWTNIKIDSFRHKYKNHMQSFLKNVDEVELRSLFGLLFYSAVFKSNHENANTLFATDGTGREIFRLVMSKKRFLFLISCLRFDNSDTRTERKEHDPLAPISEIFNEFIENCKLNYSLSSCVTVDEMLVSFRGRYHTERKFSKPTQSVLRLSKPIQGTNRNVTADNWFSSIELVELLKKKKLTYVGTLKKNKREIPQAFLPKKKSTVGFTQYGFTKDLTLLSYVPKPNKAVLLISSMHNQKGFDNDVQKPEIISYYNSTKGGVDALDEKCSIYSTGRRTRRWPLAIFYRLLDVSSVNSYVLYNSFKNNETMTRADYLKSLAFELVSPELERRFENTCISREIRSGIGRVLGKSKNLKDTPVYEDKLESRKTCRICPPKKKRKTIYQCKLCGDPICLECSRKICSNCFGN</sequence>
<feature type="compositionally biased region" description="Basic and acidic residues" evidence="1">
    <location>
        <begin position="50"/>
        <end position="62"/>
    </location>
</feature>
<dbReference type="PANTHER" id="PTHR46599">
    <property type="entry name" value="PIGGYBAC TRANSPOSABLE ELEMENT-DERIVED PROTEIN 4"/>
    <property type="match status" value="1"/>
</dbReference>
<keyword evidence="4" id="KW-1185">Reference proteome</keyword>
<organism evidence="3 4">
    <name type="scientific">Macrosiphum euphorbiae</name>
    <name type="common">potato aphid</name>
    <dbReference type="NCBI Taxonomy" id="13131"/>
    <lineage>
        <taxon>Eukaryota</taxon>
        <taxon>Metazoa</taxon>
        <taxon>Ecdysozoa</taxon>
        <taxon>Arthropoda</taxon>
        <taxon>Hexapoda</taxon>
        <taxon>Insecta</taxon>
        <taxon>Pterygota</taxon>
        <taxon>Neoptera</taxon>
        <taxon>Paraneoptera</taxon>
        <taxon>Hemiptera</taxon>
        <taxon>Sternorrhyncha</taxon>
        <taxon>Aphidomorpha</taxon>
        <taxon>Aphidoidea</taxon>
        <taxon>Aphididae</taxon>
        <taxon>Macrosiphini</taxon>
        <taxon>Macrosiphum</taxon>
    </lineage>
</organism>
<dbReference type="AlphaFoldDB" id="A0AAV0WJU6"/>
<feature type="domain" description="PiggyBac transposable element-derived protein" evidence="2">
    <location>
        <begin position="291"/>
        <end position="451"/>
    </location>
</feature>
<gene>
    <name evidence="3" type="ORF">MEUPH1_LOCUS11830</name>
</gene>
<dbReference type="InterPro" id="IPR029526">
    <property type="entry name" value="PGBD"/>
</dbReference>
<evidence type="ECO:0000259" key="2">
    <source>
        <dbReference type="Pfam" id="PF13843"/>
    </source>
</evidence>
<evidence type="ECO:0000256" key="1">
    <source>
        <dbReference type="SAM" id="MobiDB-lite"/>
    </source>
</evidence>
<feature type="region of interest" description="Disordered" evidence="1">
    <location>
        <begin position="50"/>
        <end position="87"/>
    </location>
</feature>
<name>A0AAV0WJU6_9HEMI</name>
<protein>
    <recommendedName>
        <fullName evidence="2">PiggyBac transposable element-derived protein domain-containing protein</fullName>
    </recommendedName>
</protein>
<proteinExistence type="predicted"/>
<evidence type="ECO:0000313" key="3">
    <source>
        <dbReference type="EMBL" id="CAI6356048.1"/>
    </source>
</evidence>
<dbReference type="EMBL" id="CARXXK010000002">
    <property type="protein sequence ID" value="CAI6356048.1"/>
    <property type="molecule type" value="Genomic_DNA"/>
</dbReference>
<dbReference type="Pfam" id="PF13843">
    <property type="entry name" value="DDE_Tnp_1_7"/>
    <property type="match status" value="2"/>
</dbReference>
<comment type="caution">
    <text evidence="3">The sequence shown here is derived from an EMBL/GenBank/DDBJ whole genome shotgun (WGS) entry which is preliminary data.</text>
</comment>
<dbReference type="PANTHER" id="PTHR46599:SF6">
    <property type="entry name" value="DUAL SPECIFICITY PHOSPHATASE 26"/>
    <property type="match status" value="1"/>
</dbReference>
<reference evidence="3 4" key="1">
    <citation type="submission" date="2023-01" db="EMBL/GenBank/DDBJ databases">
        <authorList>
            <person name="Whitehead M."/>
        </authorList>
    </citation>
    <scope>NUCLEOTIDE SEQUENCE [LARGE SCALE GENOMIC DNA]</scope>
</reference>